<feature type="region of interest" description="Disordered" evidence="1">
    <location>
        <begin position="56"/>
        <end position="97"/>
    </location>
</feature>
<evidence type="ECO:0000313" key="2">
    <source>
        <dbReference type="EMBL" id="KKL93328.1"/>
    </source>
</evidence>
<gene>
    <name evidence="2" type="ORF">LCGC14_1875800</name>
</gene>
<evidence type="ECO:0000256" key="1">
    <source>
        <dbReference type="SAM" id="MobiDB-lite"/>
    </source>
</evidence>
<protein>
    <submittedName>
        <fullName evidence="2">Uncharacterized protein</fullName>
    </submittedName>
</protein>
<organism evidence="2">
    <name type="scientific">marine sediment metagenome</name>
    <dbReference type="NCBI Taxonomy" id="412755"/>
    <lineage>
        <taxon>unclassified sequences</taxon>
        <taxon>metagenomes</taxon>
        <taxon>ecological metagenomes</taxon>
    </lineage>
</organism>
<dbReference type="EMBL" id="LAZR01019219">
    <property type="protein sequence ID" value="KKL93328.1"/>
    <property type="molecule type" value="Genomic_DNA"/>
</dbReference>
<dbReference type="AlphaFoldDB" id="A0A0F9G3W4"/>
<comment type="caution">
    <text evidence="2">The sequence shown here is derived from an EMBL/GenBank/DDBJ whole genome shotgun (WGS) entry which is preliminary data.</text>
</comment>
<name>A0A0F9G3W4_9ZZZZ</name>
<sequence>MGLFAKKIAPESVEYRLGALAAEVQSLKSGHKHLELEWEELYDKVRHQMARMSRRVKADAKLNGDEQPLDPAVEPDDGVDPISRSILARRGTRRPTQ</sequence>
<proteinExistence type="predicted"/>
<accession>A0A0F9G3W4</accession>
<reference evidence="2" key="1">
    <citation type="journal article" date="2015" name="Nature">
        <title>Complex archaea that bridge the gap between prokaryotes and eukaryotes.</title>
        <authorList>
            <person name="Spang A."/>
            <person name="Saw J.H."/>
            <person name="Jorgensen S.L."/>
            <person name="Zaremba-Niedzwiedzka K."/>
            <person name="Martijn J."/>
            <person name="Lind A.E."/>
            <person name="van Eijk R."/>
            <person name="Schleper C."/>
            <person name="Guy L."/>
            <person name="Ettema T.J."/>
        </authorList>
    </citation>
    <scope>NUCLEOTIDE SEQUENCE</scope>
</reference>